<sequence>MAGLPSPTDEELVRAARLGYRRLYFTAEGTLPERRGPLPATVILDIVDLILATTDRSLEQECAGLVLSFLMCNRPGVAANLRARDVRMVLGGLEVQVPTYEMGILKQGERIAFRIPVATGGWAQDPALRLVQDPALRLVRRMWARHLRAGRPRADHPFAPAGHSALQSLPSQVVTTWLRRALALTNHQPPLGLKWSGHSLRAGAASAAHAIGLAVGLICQLMGLASVKTAFKHYIDAQLDNDPAARALFSRYAPRVLWPVALALGHLPSQVAHHHPHQLVPPVAPWRLGRHLGRARAADRVADRPLLARGRDAALGGASWRRARTRGRGESFYRGKPFRQPLAARRSSAAPSGCPRPTFPPRYVPAPRYFCGSAGHLRPALRVGQRP</sequence>
<gene>
    <name evidence="2" type="ORF">BU14_0180s0006</name>
</gene>
<dbReference type="InterPro" id="IPR013762">
    <property type="entry name" value="Integrase-like_cat_sf"/>
</dbReference>
<dbReference type="Gene3D" id="1.10.443.10">
    <property type="entry name" value="Intergrase catalytic core"/>
    <property type="match status" value="1"/>
</dbReference>
<dbReference type="EMBL" id="KV918859">
    <property type="protein sequence ID" value="OSX76659.1"/>
    <property type="molecule type" value="Genomic_DNA"/>
</dbReference>
<dbReference type="AlphaFoldDB" id="A0A1X6P6Z8"/>
<dbReference type="GO" id="GO:0015074">
    <property type="term" value="P:DNA integration"/>
    <property type="evidence" value="ECO:0007669"/>
    <property type="project" value="InterPro"/>
</dbReference>
<keyword evidence="1" id="KW-0233">DNA recombination</keyword>
<reference evidence="2 3" key="1">
    <citation type="submission" date="2017-03" db="EMBL/GenBank/DDBJ databases">
        <title>WGS assembly of Porphyra umbilicalis.</title>
        <authorList>
            <person name="Brawley S.H."/>
            <person name="Blouin N.A."/>
            <person name="Ficko-Blean E."/>
            <person name="Wheeler G.L."/>
            <person name="Lohr M."/>
            <person name="Goodson H.V."/>
            <person name="Jenkins J.W."/>
            <person name="Blaby-Haas C.E."/>
            <person name="Helliwell K.E."/>
            <person name="Chan C."/>
            <person name="Marriage T."/>
            <person name="Bhattacharya D."/>
            <person name="Klein A.S."/>
            <person name="Badis Y."/>
            <person name="Brodie J."/>
            <person name="Cao Y."/>
            <person name="Collen J."/>
            <person name="Dittami S.M."/>
            <person name="Gachon C.M."/>
            <person name="Green B.R."/>
            <person name="Karpowicz S."/>
            <person name="Kim J.W."/>
            <person name="Kudahl U."/>
            <person name="Lin S."/>
            <person name="Michel G."/>
            <person name="Mittag M."/>
            <person name="Olson B.J."/>
            <person name="Pangilinan J."/>
            <person name="Peng Y."/>
            <person name="Qiu H."/>
            <person name="Shu S."/>
            <person name="Singer J.T."/>
            <person name="Smith A.G."/>
            <person name="Sprecher B.N."/>
            <person name="Wagner V."/>
            <person name="Wang W."/>
            <person name="Wang Z.-Y."/>
            <person name="Yan J."/>
            <person name="Yarish C."/>
            <person name="Zoeuner-Riek S."/>
            <person name="Zhuang Y."/>
            <person name="Zou Y."/>
            <person name="Lindquist E.A."/>
            <person name="Grimwood J."/>
            <person name="Barry K."/>
            <person name="Rokhsar D.S."/>
            <person name="Schmutz J."/>
            <person name="Stiller J.W."/>
            <person name="Grossman A.R."/>
            <person name="Prochnik S.E."/>
        </authorList>
    </citation>
    <scope>NUCLEOTIDE SEQUENCE [LARGE SCALE GENOMIC DNA]</scope>
    <source>
        <strain evidence="2">4086291</strain>
    </source>
</reference>
<evidence type="ECO:0000313" key="2">
    <source>
        <dbReference type="EMBL" id="OSX76659.1"/>
    </source>
</evidence>
<dbReference type="SUPFAM" id="SSF56349">
    <property type="entry name" value="DNA breaking-rejoining enzymes"/>
    <property type="match status" value="1"/>
</dbReference>
<evidence type="ECO:0000313" key="3">
    <source>
        <dbReference type="Proteomes" id="UP000218209"/>
    </source>
</evidence>
<protein>
    <submittedName>
        <fullName evidence="2">Uncharacterized protein</fullName>
    </submittedName>
</protein>
<name>A0A1X6P6Z8_PORUM</name>
<dbReference type="GO" id="GO:0003677">
    <property type="term" value="F:DNA binding"/>
    <property type="evidence" value="ECO:0007669"/>
    <property type="project" value="InterPro"/>
</dbReference>
<dbReference type="GO" id="GO:0006310">
    <property type="term" value="P:DNA recombination"/>
    <property type="evidence" value="ECO:0007669"/>
    <property type="project" value="UniProtKB-KW"/>
</dbReference>
<organism evidence="2 3">
    <name type="scientific">Porphyra umbilicalis</name>
    <name type="common">Purple laver</name>
    <name type="synonym">Red alga</name>
    <dbReference type="NCBI Taxonomy" id="2786"/>
    <lineage>
        <taxon>Eukaryota</taxon>
        <taxon>Rhodophyta</taxon>
        <taxon>Bangiophyceae</taxon>
        <taxon>Bangiales</taxon>
        <taxon>Bangiaceae</taxon>
        <taxon>Porphyra</taxon>
    </lineage>
</organism>
<keyword evidence="3" id="KW-1185">Reference proteome</keyword>
<dbReference type="InterPro" id="IPR011010">
    <property type="entry name" value="DNA_brk_join_enz"/>
</dbReference>
<proteinExistence type="predicted"/>
<evidence type="ECO:0000256" key="1">
    <source>
        <dbReference type="ARBA" id="ARBA00023172"/>
    </source>
</evidence>
<accession>A0A1X6P6Z8</accession>
<dbReference type="Proteomes" id="UP000218209">
    <property type="component" value="Unassembled WGS sequence"/>
</dbReference>